<name>A0A7X6N568_9LACO</name>
<dbReference type="InterPro" id="IPR040442">
    <property type="entry name" value="Pyrv_kinase-like_dom_sf"/>
</dbReference>
<evidence type="ECO:0000256" key="7">
    <source>
        <dbReference type="ARBA" id="ARBA00016544"/>
    </source>
</evidence>
<proteinExistence type="inferred from homology"/>
<dbReference type="EC" id="2.7.3.9" evidence="6 17"/>
<feature type="binding site" evidence="19">
    <location>
        <position position="298"/>
    </location>
    <ligand>
        <name>phosphoenolpyruvate</name>
        <dbReference type="ChEBI" id="CHEBI:58702"/>
    </ligand>
</feature>
<dbReference type="SUPFAM" id="SSF51621">
    <property type="entry name" value="Phosphoenolpyruvate/pyruvate domain"/>
    <property type="match status" value="1"/>
</dbReference>
<feature type="binding site" evidence="20">
    <location>
        <position position="433"/>
    </location>
    <ligand>
        <name>Mg(2+)</name>
        <dbReference type="ChEBI" id="CHEBI:18420"/>
    </ligand>
</feature>
<dbReference type="PROSITE" id="PS00370">
    <property type="entry name" value="PEP_ENZYMES_PHOS_SITE"/>
    <property type="match status" value="1"/>
</dbReference>
<dbReference type="FunFam" id="3.20.20.60:FF:000007">
    <property type="entry name" value="Phosphoenolpyruvate-protein phosphotransferase"/>
    <property type="match status" value="1"/>
</dbReference>
<evidence type="ECO:0000256" key="9">
    <source>
        <dbReference type="ARBA" id="ARBA00022490"/>
    </source>
</evidence>
<keyword evidence="8 17" id="KW-0813">Transport</keyword>
<dbReference type="GO" id="GO:0046872">
    <property type="term" value="F:metal ion binding"/>
    <property type="evidence" value="ECO:0007669"/>
    <property type="project" value="UniProtKB-KW"/>
</dbReference>
<feature type="active site" description="Proton donor" evidence="18">
    <location>
        <position position="504"/>
    </location>
</feature>
<evidence type="ECO:0000313" key="25">
    <source>
        <dbReference type="Proteomes" id="UP000549765"/>
    </source>
</evidence>
<dbReference type="InterPro" id="IPR036637">
    <property type="entry name" value="Phosphohistidine_dom_sf"/>
</dbReference>
<keyword evidence="12 17" id="KW-0598">Phosphotransferase system</keyword>
<evidence type="ECO:0000259" key="22">
    <source>
        <dbReference type="Pfam" id="PF02896"/>
    </source>
</evidence>
<gene>
    <name evidence="24" type="primary">ptsP</name>
    <name evidence="24" type="ORF">HF964_08690</name>
</gene>
<dbReference type="InterPro" id="IPR050499">
    <property type="entry name" value="PEP-utilizing_PTS_enzyme"/>
</dbReference>
<keyword evidence="15 17" id="KW-0460">Magnesium</keyword>
<evidence type="ECO:0000256" key="15">
    <source>
        <dbReference type="ARBA" id="ARBA00022842"/>
    </source>
</evidence>
<dbReference type="Gene3D" id="3.20.20.60">
    <property type="entry name" value="Phosphoenolpyruvate-binding domains"/>
    <property type="match status" value="1"/>
</dbReference>
<dbReference type="PROSITE" id="PS00742">
    <property type="entry name" value="PEP_ENZYMES_2"/>
    <property type="match status" value="1"/>
</dbReference>
<dbReference type="GO" id="GO:0016301">
    <property type="term" value="F:kinase activity"/>
    <property type="evidence" value="ECO:0007669"/>
    <property type="project" value="UniProtKB-KW"/>
</dbReference>
<dbReference type="AlphaFoldDB" id="A0A7X6N568"/>
<evidence type="ECO:0000256" key="3">
    <source>
        <dbReference type="ARBA" id="ARBA00002728"/>
    </source>
</evidence>
<dbReference type="SUPFAM" id="SSF52009">
    <property type="entry name" value="Phosphohistidine domain"/>
    <property type="match status" value="1"/>
</dbReference>
<keyword evidence="11 17" id="KW-0808">Transferase</keyword>
<feature type="domain" description="PEP-utilising enzyme mobile" evidence="21">
    <location>
        <begin position="155"/>
        <end position="227"/>
    </location>
</feature>
<dbReference type="InterPro" id="IPR036618">
    <property type="entry name" value="PtsI_HPr-bd_sf"/>
</dbReference>
<evidence type="ECO:0000256" key="8">
    <source>
        <dbReference type="ARBA" id="ARBA00022448"/>
    </source>
</evidence>
<evidence type="ECO:0000256" key="6">
    <source>
        <dbReference type="ARBA" id="ARBA00012232"/>
    </source>
</evidence>
<dbReference type="GO" id="GO:0009401">
    <property type="term" value="P:phosphoenolpyruvate-dependent sugar phosphotransferase system"/>
    <property type="evidence" value="ECO:0007669"/>
    <property type="project" value="UniProtKB-KW"/>
</dbReference>
<feature type="binding site" evidence="20">
    <location>
        <position position="457"/>
    </location>
    <ligand>
        <name>Mg(2+)</name>
        <dbReference type="ChEBI" id="CHEBI:18420"/>
    </ligand>
</feature>
<dbReference type="GO" id="GO:0005737">
    <property type="term" value="C:cytoplasm"/>
    <property type="evidence" value="ECO:0007669"/>
    <property type="project" value="UniProtKB-SubCell"/>
</dbReference>
<evidence type="ECO:0000256" key="18">
    <source>
        <dbReference type="PIRSR" id="PIRSR000732-1"/>
    </source>
</evidence>
<evidence type="ECO:0000256" key="12">
    <source>
        <dbReference type="ARBA" id="ARBA00022683"/>
    </source>
</evidence>
<comment type="caution">
    <text evidence="24">The sequence shown here is derived from an EMBL/GenBank/DDBJ whole genome shotgun (WGS) entry which is preliminary data.</text>
</comment>
<dbReference type="InterPro" id="IPR023151">
    <property type="entry name" value="PEP_util_CS"/>
</dbReference>
<feature type="binding site" evidence="19">
    <location>
        <position position="334"/>
    </location>
    <ligand>
        <name>phosphoenolpyruvate</name>
        <dbReference type="ChEBI" id="CHEBI:58702"/>
    </ligand>
</feature>
<dbReference type="PIRSF" id="PIRSF000732">
    <property type="entry name" value="PTS_enzyme_I"/>
    <property type="match status" value="1"/>
</dbReference>
<dbReference type="PRINTS" id="PR01736">
    <property type="entry name" value="PHPHTRNFRASE"/>
</dbReference>
<evidence type="ECO:0000256" key="13">
    <source>
        <dbReference type="ARBA" id="ARBA00022723"/>
    </source>
</evidence>
<dbReference type="InterPro" id="IPR015813">
    <property type="entry name" value="Pyrv/PenolPyrv_kinase-like_dom"/>
</dbReference>
<comment type="subcellular location">
    <subcellularLocation>
        <location evidence="4 17">Cytoplasm</location>
    </subcellularLocation>
</comment>
<keyword evidence="24" id="KW-0670">Pyruvate</keyword>
<dbReference type="RefSeq" id="WP_168722660.1">
    <property type="nucleotide sequence ID" value="NZ_JAAXPN010000010.1"/>
</dbReference>
<keyword evidence="25" id="KW-1185">Reference proteome</keyword>
<dbReference type="Gene3D" id="3.50.30.10">
    <property type="entry name" value="Phosphohistidine domain"/>
    <property type="match status" value="1"/>
</dbReference>
<dbReference type="PANTHER" id="PTHR46244">
    <property type="entry name" value="PHOSPHOENOLPYRUVATE-PROTEIN PHOSPHOTRANSFERASE"/>
    <property type="match status" value="1"/>
</dbReference>
<feature type="binding site" evidence="19">
    <location>
        <begin position="456"/>
        <end position="457"/>
    </location>
    <ligand>
        <name>phosphoenolpyruvate</name>
        <dbReference type="ChEBI" id="CHEBI:58702"/>
    </ligand>
</feature>
<evidence type="ECO:0000256" key="1">
    <source>
        <dbReference type="ARBA" id="ARBA00000683"/>
    </source>
</evidence>
<reference evidence="24 25" key="1">
    <citation type="submission" date="2020-04" db="EMBL/GenBank/DDBJ databases">
        <title>MicrobeNet Type strains.</title>
        <authorList>
            <person name="Nicholson A.C."/>
        </authorList>
    </citation>
    <scope>NUCLEOTIDE SEQUENCE [LARGE SCALE GENOMIC DNA]</scope>
    <source>
        <strain evidence="24 25">CCUG 61472</strain>
    </source>
</reference>
<evidence type="ECO:0000256" key="19">
    <source>
        <dbReference type="PIRSR" id="PIRSR000732-2"/>
    </source>
</evidence>
<feature type="domain" description="Phosphotransferase system enzyme I N-terminal" evidence="23">
    <location>
        <begin position="6"/>
        <end position="128"/>
    </location>
</feature>
<keyword evidence="14 17" id="KW-0418">Kinase</keyword>
<dbReference type="EMBL" id="JAAXPN010000010">
    <property type="protein sequence ID" value="NKZ24867.1"/>
    <property type="molecule type" value="Genomic_DNA"/>
</dbReference>
<evidence type="ECO:0000259" key="23">
    <source>
        <dbReference type="Pfam" id="PF05524"/>
    </source>
</evidence>
<accession>A0A7X6N568</accession>
<dbReference type="InterPro" id="IPR000121">
    <property type="entry name" value="PEP_util_C"/>
</dbReference>
<keyword evidence="13 17" id="KW-0479">Metal-binding</keyword>
<dbReference type="InterPro" id="IPR008279">
    <property type="entry name" value="PEP-util_enz_mobile_dom"/>
</dbReference>
<dbReference type="Pfam" id="PF02896">
    <property type="entry name" value="PEP-utilizers_C"/>
    <property type="match status" value="1"/>
</dbReference>
<comment type="function">
    <text evidence="3 17">General (non sugar-specific) component of the phosphoenolpyruvate-dependent sugar phosphotransferase system (sugar PTS). This major carbohydrate active-transport system catalyzes the phosphorylation of incoming sugar substrates concomitantly with their translocation across the cell membrane. Enzyme I transfers the phosphoryl group from phosphoenolpyruvate (PEP) to the phosphoryl carrier protein (HPr).</text>
</comment>
<comment type="cofactor">
    <cofactor evidence="2 17 20">
        <name>Mg(2+)</name>
        <dbReference type="ChEBI" id="CHEBI:18420"/>
    </cofactor>
</comment>
<dbReference type="Proteomes" id="UP000549765">
    <property type="component" value="Unassembled WGS sequence"/>
</dbReference>
<evidence type="ECO:0000256" key="14">
    <source>
        <dbReference type="ARBA" id="ARBA00022777"/>
    </source>
</evidence>
<keyword evidence="10 17" id="KW-0762">Sugar transport</keyword>
<evidence type="ECO:0000256" key="20">
    <source>
        <dbReference type="PIRSR" id="PIRSR000732-3"/>
    </source>
</evidence>
<evidence type="ECO:0000256" key="10">
    <source>
        <dbReference type="ARBA" id="ARBA00022597"/>
    </source>
</evidence>
<feature type="active site" description="Tele-phosphohistidine intermediate" evidence="18">
    <location>
        <position position="191"/>
    </location>
</feature>
<keyword evidence="9 17" id="KW-0963">Cytoplasm</keyword>
<evidence type="ECO:0000256" key="2">
    <source>
        <dbReference type="ARBA" id="ARBA00001946"/>
    </source>
</evidence>
<feature type="domain" description="PEP-utilising enzyme C-terminal" evidence="22">
    <location>
        <begin position="252"/>
        <end position="542"/>
    </location>
</feature>
<sequence length="574" mass="62507">MTKKISGIAASNGVAIAKAYKLVDPDLSFAKTSVTDVDAEKGRLNAAFDASKADLTKIKAKAVENLGAEEAEVFEAHLTILSDPELVGAIQQQIEKDQVNAETALSDVTDGYIAMFETMTDNAYMQERAADIRDITKRVLSHLLNVTLPNPALIDEEVVIIAKDLTPSDTAQLDRKFVKGFITDLGGRTSHSSIMARTLEIPAVVGTEIATTDIAEDELVIVDGLNGHAIIAPDEATITEYQKIGDQYLAQKAEWACLKDEPTTSADGVKFMTGANIGTPKDLPAVLENGAEGIGLYRTEFLYMDSNDMPSEEDQFEAYKTVLEGMQGKPVTVRTMDIGGDKKLPYMPLPEEENPFLGYRAIRISLDKTEMFKTQLRALVRASAFGTLWIMFPMVATLPEFRAAKAVFETVKAELKNEGVNFDDNIKLGIMIEIPSAAILADKFAKEVDFFSIGTNDLIQYTMAADRGNEKVAYLYQPYSPSILRLIKRTIDCAHKEGKFVAVCGEMGGDPIAVPLLVGLGLDEFSMSATSILQARSLIKNLSTTDMQALAEKALDLDTNDEVAELVKAATTNK</sequence>
<dbReference type="Gene3D" id="1.10.274.10">
    <property type="entry name" value="PtsI, HPr-binding domain"/>
    <property type="match status" value="1"/>
</dbReference>
<dbReference type="InterPro" id="IPR018274">
    <property type="entry name" value="PEP_util_AS"/>
</dbReference>
<evidence type="ECO:0000256" key="17">
    <source>
        <dbReference type="PIRNR" id="PIRNR000732"/>
    </source>
</evidence>
<comment type="catalytic activity">
    <reaction evidence="1 17">
        <text>L-histidyl-[protein] + phosphoenolpyruvate = N(pros)-phospho-L-histidyl-[protein] + pyruvate</text>
        <dbReference type="Rhea" id="RHEA:23880"/>
        <dbReference type="Rhea" id="RHEA-COMP:9745"/>
        <dbReference type="Rhea" id="RHEA-COMP:9746"/>
        <dbReference type="ChEBI" id="CHEBI:15361"/>
        <dbReference type="ChEBI" id="CHEBI:29979"/>
        <dbReference type="ChEBI" id="CHEBI:58702"/>
        <dbReference type="ChEBI" id="CHEBI:64837"/>
        <dbReference type="EC" id="2.7.3.9"/>
    </reaction>
</comment>
<evidence type="ECO:0000256" key="5">
    <source>
        <dbReference type="ARBA" id="ARBA00007837"/>
    </source>
</evidence>
<dbReference type="NCBIfam" id="TIGR01417">
    <property type="entry name" value="PTS_I_fam"/>
    <property type="match status" value="1"/>
</dbReference>
<dbReference type="InterPro" id="IPR008731">
    <property type="entry name" value="PTS_EIN"/>
</dbReference>
<feature type="binding site" evidence="19">
    <location>
        <position position="467"/>
    </location>
    <ligand>
        <name>phosphoenolpyruvate</name>
        <dbReference type="ChEBI" id="CHEBI:58702"/>
    </ligand>
</feature>
<dbReference type="GO" id="GO:0008965">
    <property type="term" value="F:phosphoenolpyruvate-protein phosphotransferase activity"/>
    <property type="evidence" value="ECO:0007669"/>
    <property type="project" value="UniProtKB-EC"/>
</dbReference>
<protein>
    <recommendedName>
        <fullName evidence="7 17">Phosphoenolpyruvate-protein phosphotransferase</fullName>
        <ecNumber evidence="6 17">2.7.3.9</ecNumber>
    </recommendedName>
    <alternativeName>
        <fullName evidence="16 17">Phosphotransferase system, enzyme I</fullName>
    </alternativeName>
</protein>
<dbReference type="InterPro" id="IPR006318">
    <property type="entry name" value="PTS_EI-like"/>
</dbReference>
<dbReference type="SUPFAM" id="SSF47831">
    <property type="entry name" value="Enzyme I of the PEP:sugar phosphotransferase system HPr-binding (sub)domain"/>
    <property type="match status" value="1"/>
</dbReference>
<comment type="similarity">
    <text evidence="5 17">Belongs to the PEP-utilizing enzyme family.</text>
</comment>
<dbReference type="InterPro" id="IPR024692">
    <property type="entry name" value="PTS_EI"/>
</dbReference>
<evidence type="ECO:0000256" key="16">
    <source>
        <dbReference type="ARBA" id="ARBA00033235"/>
    </source>
</evidence>
<evidence type="ECO:0000313" key="24">
    <source>
        <dbReference type="EMBL" id="NKZ24867.1"/>
    </source>
</evidence>
<evidence type="ECO:0000256" key="11">
    <source>
        <dbReference type="ARBA" id="ARBA00022679"/>
    </source>
</evidence>
<dbReference type="PANTHER" id="PTHR46244:SF3">
    <property type="entry name" value="PHOSPHOENOLPYRUVATE-PROTEIN PHOSPHOTRANSFERASE"/>
    <property type="match status" value="1"/>
</dbReference>
<organism evidence="24 25">
    <name type="scientific">Periweissella fabalis</name>
    <dbReference type="NCBI Taxonomy" id="1070421"/>
    <lineage>
        <taxon>Bacteria</taxon>
        <taxon>Bacillati</taxon>
        <taxon>Bacillota</taxon>
        <taxon>Bacilli</taxon>
        <taxon>Lactobacillales</taxon>
        <taxon>Lactobacillaceae</taxon>
        <taxon>Periweissella</taxon>
    </lineage>
</organism>
<dbReference type="Pfam" id="PF00391">
    <property type="entry name" value="PEP-utilizers"/>
    <property type="match status" value="1"/>
</dbReference>
<evidence type="ECO:0000259" key="21">
    <source>
        <dbReference type="Pfam" id="PF00391"/>
    </source>
</evidence>
<evidence type="ECO:0000256" key="4">
    <source>
        <dbReference type="ARBA" id="ARBA00004496"/>
    </source>
</evidence>
<dbReference type="Pfam" id="PF05524">
    <property type="entry name" value="PEP-utilisers_N"/>
    <property type="match status" value="1"/>
</dbReference>